<evidence type="ECO:0000313" key="2">
    <source>
        <dbReference type="Proteomes" id="UP000024635"/>
    </source>
</evidence>
<gene>
    <name evidence="1" type="primary">Acey_s0718.g1802</name>
    <name evidence="1" type="ORF">Y032_0718g1802</name>
</gene>
<reference evidence="2" key="1">
    <citation type="journal article" date="2015" name="Nat. Genet.">
        <title>The genome and transcriptome of the zoonotic hookworm Ancylostoma ceylanicum identify infection-specific gene families.</title>
        <authorList>
            <person name="Schwarz E.M."/>
            <person name="Hu Y."/>
            <person name="Antoshechkin I."/>
            <person name="Miller M.M."/>
            <person name="Sternberg P.W."/>
            <person name="Aroian R.V."/>
        </authorList>
    </citation>
    <scope>NUCLEOTIDE SEQUENCE</scope>
    <source>
        <strain evidence="2">HY135</strain>
    </source>
</reference>
<organism evidence="1 2">
    <name type="scientific">Ancylostoma ceylanicum</name>
    <dbReference type="NCBI Taxonomy" id="53326"/>
    <lineage>
        <taxon>Eukaryota</taxon>
        <taxon>Metazoa</taxon>
        <taxon>Ecdysozoa</taxon>
        <taxon>Nematoda</taxon>
        <taxon>Chromadorea</taxon>
        <taxon>Rhabditida</taxon>
        <taxon>Rhabditina</taxon>
        <taxon>Rhabditomorpha</taxon>
        <taxon>Strongyloidea</taxon>
        <taxon>Ancylostomatidae</taxon>
        <taxon>Ancylostomatinae</taxon>
        <taxon>Ancylostoma</taxon>
    </lineage>
</organism>
<dbReference type="AlphaFoldDB" id="A0A016WF09"/>
<accession>A0A016WF09</accession>
<proteinExistence type="predicted"/>
<sequence>MYYPVAQHSTLRRRQQRQYDTGLGCAPLASLHQPRIINTHQNRSGLSCYDKRCYNPGVVIKDTSSFRPYVWTKRRLQRPESGSKFLSALWTTKGLLTPVSPSLSFMAQKKSHIQSKQRCSGPTTREHGASALRKSFLKAAR</sequence>
<dbReference type="Proteomes" id="UP000024635">
    <property type="component" value="Unassembled WGS sequence"/>
</dbReference>
<comment type="caution">
    <text evidence="1">The sequence shown here is derived from an EMBL/GenBank/DDBJ whole genome shotgun (WGS) entry which is preliminary data.</text>
</comment>
<protein>
    <submittedName>
        <fullName evidence="1">Uncharacterized protein</fullName>
    </submittedName>
</protein>
<dbReference type="EMBL" id="JARK01000318">
    <property type="protein sequence ID" value="EYC38419.1"/>
    <property type="molecule type" value="Genomic_DNA"/>
</dbReference>
<evidence type="ECO:0000313" key="1">
    <source>
        <dbReference type="EMBL" id="EYC38419.1"/>
    </source>
</evidence>
<keyword evidence="2" id="KW-1185">Reference proteome</keyword>
<name>A0A016WF09_9BILA</name>